<dbReference type="GO" id="GO:0043565">
    <property type="term" value="F:sequence-specific DNA binding"/>
    <property type="evidence" value="ECO:0007669"/>
    <property type="project" value="InterPro"/>
</dbReference>
<dbReference type="InterPro" id="IPR050959">
    <property type="entry name" value="MarA-like"/>
</dbReference>
<dbReference type="Pfam" id="PF12833">
    <property type="entry name" value="HTH_18"/>
    <property type="match status" value="1"/>
</dbReference>
<dbReference type="SUPFAM" id="SSF46689">
    <property type="entry name" value="Homeodomain-like"/>
    <property type="match status" value="2"/>
</dbReference>
<gene>
    <name evidence="5" type="ORF">BSK71_05300</name>
</gene>
<dbReference type="InterPro" id="IPR020449">
    <property type="entry name" value="Tscrpt_reg_AraC-type_HTH"/>
</dbReference>
<dbReference type="PANTHER" id="PTHR47504">
    <property type="entry name" value="RIGHT ORIGIN-BINDING PROTEIN"/>
    <property type="match status" value="1"/>
</dbReference>
<dbReference type="PROSITE" id="PS00041">
    <property type="entry name" value="HTH_ARAC_FAMILY_1"/>
    <property type="match status" value="1"/>
</dbReference>
<sequence>MKFAEKIVDDLIKWIEDNVNRPLYISDVAEQAGYSKWHLQRIFHQYTGENLASYIRKRKLSLAARDLNRTNERVIDISQKYGFDSQQIFTRSFSKAFNVSPIAYRKQNNLLNP</sequence>
<dbReference type="PROSITE" id="PS01124">
    <property type="entry name" value="HTH_ARAC_FAMILY_2"/>
    <property type="match status" value="1"/>
</dbReference>
<evidence type="ECO:0000313" key="6">
    <source>
        <dbReference type="Proteomes" id="UP000189286"/>
    </source>
</evidence>
<name>A0A1V2R666_9GAMM</name>
<dbReference type="SMART" id="SM00342">
    <property type="entry name" value="HTH_ARAC"/>
    <property type="match status" value="1"/>
</dbReference>
<evidence type="ECO:0000313" key="5">
    <source>
        <dbReference type="EMBL" id="ONK07841.1"/>
    </source>
</evidence>
<dbReference type="PANTHER" id="PTHR47504:SF2">
    <property type="entry name" value="REGULATORY PROTEIN SOXS"/>
    <property type="match status" value="1"/>
</dbReference>
<comment type="caution">
    <text evidence="5">The sequence shown here is derived from an EMBL/GenBank/DDBJ whole genome shotgun (WGS) entry which is preliminary data.</text>
</comment>
<evidence type="ECO:0000256" key="2">
    <source>
        <dbReference type="ARBA" id="ARBA00023125"/>
    </source>
</evidence>
<dbReference type="OrthoDB" id="282744at2"/>
<dbReference type="PRINTS" id="PR00032">
    <property type="entry name" value="HTHARAC"/>
</dbReference>
<keyword evidence="2 5" id="KW-0238">DNA-binding</keyword>
<organism evidence="5 6">
    <name type="scientific">Pectobacterium actinidiae</name>
    <dbReference type="NCBI Taxonomy" id="1507808"/>
    <lineage>
        <taxon>Bacteria</taxon>
        <taxon>Pseudomonadati</taxon>
        <taxon>Pseudomonadota</taxon>
        <taxon>Gammaproteobacteria</taxon>
        <taxon>Enterobacterales</taxon>
        <taxon>Pectobacteriaceae</taxon>
        <taxon>Pectobacterium</taxon>
    </lineage>
</organism>
<keyword evidence="3" id="KW-0804">Transcription</keyword>
<proteinExistence type="predicted"/>
<dbReference type="Gene3D" id="1.10.10.60">
    <property type="entry name" value="Homeodomain-like"/>
    <property type="match status" value="2"/>
</dbReference>
<dbReference type="GO" id="GO:0003700">
    <property type="term" value="F:DNA-binding transcription factor activity"/>
    <property type="evidence" value="ECO:0007669"/>
    <property type="project" value="InterPro"/>
</dbReference>
<dbReference type="RefSeq" id="WP_039359972.1">
    <property type="nucleotide sequence ID" value="NZ_JRMH01000001.1"/>
</dbReference>
<evidence type="ECO:0000259" key="4">
    <source>
        <dbReference type="PROSITE" id="PS01124"/>
    </source>
</evidence>
<evidence type="ECO:0000256" key="3">
    <source>
        <dbReference type="ARBA" id="ARBA00023163"/>
    </source>
</evidence>
<keyword evidence="1" id="KW-0805">Transcription regulation</keyword>
<evidence type="ECO:0000256" key="1">
    <source>
        <dbReference type="ARBA" id="ARBA00023015"/>
    </source>
</evidence>
<dbReference type="InterPro" id="IPR018062">
    <property type="entry name" value="HTH_AraC-typ_CS"/>
</dbReference>
<dbReference type="Proteomes" id="UP000189286">
    <property type="component" value="Unassembled WGS sequence"/>
</dbReference>
<dbReference type="InterPro" id="IPR009057">
    <property type="entry name" value="Homeodomain-like_sf"/>
</dbReference>
<feature type="domain" description="HTH araC/xylS-type" evidence="4">
    <location>
        <begin position="9"/>
        <end position="107"/>
    </location>
</feature>
<dbReference type="InterPro" id="IPR018060">
    <property type="entry name" value="HTH_AraC"/>
</dbReference>
<accession>A0A1V2R666</accession>
<dbReference type="EMBL" id="MPUJ01000003">
    <property type="protein sequence ID" value="ONK07841.1"/>
    <property type="molecule type" value="Genomic_DNA"/>
</dbReference>
<dbReference type="AlphaFoldDB" id="A0A1V2R666"/>
<protein>
    <submittedName>
        <fullName evidence="5">DNA-binding transcriptional regulator RamA</fullName>
    </submittedName>
</protein>
<reference evidence="6" key="1">
    <citation type="submission" date="2016-11" db="EMBL/GenBank/DDBJ databases">
        <authorList>
            <person name="Panda P."/>
            <person name="Visnovsky S."/>
            <person name="Pitman A."/>
        </authorList>
    </citation>
    <scope>NUCLEOTIDE SEQUENCE [LARGE SCALE GENOMIC DNA]</scope>
    <source>
        <strain evidence="6">ICMP 9972</strain>
    </source>
</reference>